<reference evidence="4 5" key="1">
    <citation type="submission" date="2019-04" db="EMBL/GenBank/DDBJ databases">
        <title>Pedobacter sp. RP-3-15 sp. nov., isolated from Arctic soil.</title>
        <authorList>
            <person name="Dahal R.H."/>
            <person name="Kim D.-U."/>
        </authorList>
    </citation>
    <scope>NUCLEOTIDE SEQUENCE [LARGE SCALE GENOMIC DNA]</scope>
    <source>
        <strain evidence="4 5">RP-3-15</strain>
    </source>
</reference>
<organism evidence="4 5">
    <name type="scientific">Pedobacter frigoris</name>
    <dbReference type="NCBI Taxonomy" id="2571272"/>
    <lineage>
        <taxon>Bacteria</taxon>
        <taxon>Pseudomonadati</taxon>
        <taxon>Bacteroidota</taxon>
        <taxon>Sphingobacteriia</taxon>
        <taxon>Sphingobacteriales</taxon>
        <taxon>Sphingobacteriaceae</taxon>
        <taxon>Pedobacter</taxon>
    </lineage>
</organism>
<dbReference type="PANTHER" id="PTHR30273:SF2">
    <property type="entry name" value="PROTEIN FECR"/>
    <property type="match status" value="1"/>
</dbReference>
<evidence type="ECO:0000313" key="4">
    <source>
        <dbReference type="EMBL" id="TKC09678.1"/>
    </source>
</evidence>
<dbReference type="Proteomes" id="UP000307244">
    <property type="component" value="Unassembled WGS sequence"/>
</dbReference>
<feature type="transmembrane region" description="Helical" evidence="1">
    <location>
        <begin position="82"/>
        <end position="100"/>
    </location>
</feature>
<protein>
    <submittedName>
        <fullName evidence="4">DUF4974 domain-containing protein</fullName>
    </submittedName>
</protein>
<dbReference type="RefSeq" id="WP_136835086.1">
    <property type="nucleotide sequence ID" value="NZ_SWBQ01000001.1"/>
</dbReference>
<dbReference type="InterPro" id="IPR006860">
    <property type="entry name" value="FecR"/>
</dbReference>
<dbReference type="GO" id="GO:0016989">
    <property type="term" value="F:sigma factor antagonist activity"/>
    <property type="evidence" value="ECO:0007669"/>
    <property type="project" value="TreeGrafter"/>
</dbReference>
<dbReference type="InterPro" id="IPR012373">
    <property type="entry name" value="Ferrdict_sens_TM"/>
</dbReference>
<accession>A0A4U1CV40</accession>
<dbReference type="PIRSF" id="PIRSF018266">
    <property type="entry name" value="FecR"/>
    <property type="match status" value="1"/>
</dbReference>
<keyword evidence="1" id="KW-0472">Membrane</keyword>
<dbReference type="PANTHER" id="PTHR30273">
    <property type="entry name" value="PERIPLASMIC SIGNAL SENSOR AND SIGMA FACTOR ACTIVATOR FECR-RELATED"/>
    <property type="match status" value="1"/>
</dbReference>
<keyword evidence="5" id="KW-1185">Reference proteome</keyword>
<dbReference type="EMBL" id="SWBQ01000001">
    <property type="protein sequence ID" value="TKC09678.1"/>
    <property type="molecule type" value="Genomic_DNA"/>
</dbReference>
<feature type="domain" description="Protein FecR C-terminal" evidence="3">
    <location>
        <begin position="312"/>
        <end position="379"/>
    </location>
</feature>
<dbReference type="Pfam" id="PF04773">
    <property type="entry name" value="FecR"/>
    <property type="match status" value="1"/>
</dbReference>
<dbReference type="Pfam" id="PF16344">
    <property type="entry name" value="FecR_C"/>
    <property type="match status" value="1"/>
</dbReference>
<dbReference type="Gene3D" id="2.60.120.1440">
    <property type="match status" value="1"/>
</dbReference>
<dbReference type="OrthoDB" id="1493027at2"/>
<dbReference type="AlphaFoldDB" id="A0A4U1CV40"/>
<sequence>MNKEQYIEILSKYLNGKATAEEENFLFAYYNFFLADADVMEMLSEEEKLKLKLSIKANIDSNIGHTLSVEPVQRKLNTWPRLAGVAAAVLLVIGAGLFYYSRFGHTEADIQPGGNKAYLTLGNGQKISLNDVGNGKLAKEAGVEISKTADGQVVYSISNDTKRHTDLMNTIETPNGGQCQVRLPDGSSVWLNAGSKLIYPVSFAGNARREVRLRGEAYFEILKDKTHPFIVKSAEQEIKVLGTHFNVNSYPGERLTQTTLLEGAVQVTARNSKVVVLKPGQQASVDRENDLEIKVTEFKDLEMAIAWKNGNFYFVDESLEGVMKKIARWYDLEVVFQDNAGEIKMGGLISRKVVLSQVLGLLATTTSCDFKVEGRQILIKKRTK</sequence>
<keyword evidence="1" id="KW-0812">Transmembrane</keyword>
<evidence type="ECO:0000259" key="3">
    <source>
        <dbReference type="Pfam" id="PF16344"/>
    </source>
</evidence>
<name>A0A4U1CV40_9SPHI</name>
<evidence type="ECO:0000313" key="5">
    <source>
        <dbReference type="Proteomes" id="UP000307244"/>
    </source>
</evidence>
<evidence type="ECO:0000259" key="2">
    <source>
        <dbReference type="Pfam" id="PF04773"/>
    </source>
</evidence>
<comment type="caution">
    <text evidence="4">The sequence shown here is derived from an EMBL/GenBank/DDBJ whole genome shotgun (WGS) entry which is preliminary data.</text>
</comment>
<proteinExistence type="predicted"/>
<dbReference type="FunFam" id="2.60.120.1440:FF:000001">
    <property type="entry name" value="Putative anti-sigma factor"/>
    <property type="match status" value="1"/>
</dbReference>
<gene>
    <name evidence="4" type="ORF">FA047_06250</name>
</gene>
<feature type="domain" description="FecR protein" evidence="2">
    <location>
        <begin position="170"/>
        <end position="266"/>
    </location>
</feature>
<keyword evidence="1" id="KW-1133">Transmembrane helix</keyword>
<dbReference type="Gene3D" id="3.55.50.30">
    <property type="match status" value="1"/>
</dbReference>
<dbReference type="InterPro" id="IPR032508">
    <property type="entry name" value="FecR_C"/>
</dbReference>
<evidence type="ECO:0000256" key="1">
    <source>
        <dbReference type="SAM" id="Phobius"/>
    </source>
</evidence>